<evidence type="ECO:0000313" key="1">
    <source>
        <dbReference type="EMBL" id="GAA2247667.1"/>
    </source>
</evidence>
<proteinExistence type="predicted"/>
<evidence type="ECO:0008006" key="3">
    <source>
        <dbReference type="Google" id="ProtNLM"/>
    </source>
</evidence>
<reference evidence="2" key="1">
    <citation type="journal article" date="2019" name="Int. J. Syst. Evol. Microbiol.">
        <title>The Global Catalogue of Microorganisms (GCM) 10K type strain sequencing project: providing services to taxonomists for standard genome sequencing and annotation.</title>
        <authorList>
            <consortium name="The Broad Institute Genomics Platform"/>
            <consortium name="The Broad Institute Genome Sequencing Center for Infectious Disease"/>
            <person name="Wu L."/>
            <person name="Ma J."/>
        </authorList>
    </citation>
    <scope>NUCLEOTIDE SEQUENCE [LARGE SCALE GENOMIC DNA]</scope>
    <source>
        <strain evidence="2">JCM 7356</strain>
    </source>
</reference>
<name>A0ABP5R1H6_9ACTN</name>
<evidence type="ECO:0000313" key="2">
    <source>
        <dbReference type="Proteomes" id="UP001500305"/>
    </source>
</evidence>
<accession>A0ABP5R1H6</accession>
<sequence>MICAEYRTAVSARLDGERTDVVADGAGLDEHEERCADCRDWLAVARRLRALTAGAQGPSPEWSAGLVDRLLGRLAADEGDQARTA</sequence>
<comment type="caution">
    <text evidence="1">The sequence shown here is derived from an EMBL/GenBank/DDBJ whole genome shotgun (WGS) entry which is preliminary data.</text>
</comment>
<protein>
    <recommendedName>
        <fullName evidence="3">Zinc-finger domain-containing protein</fullName>
    </recommendedName>
</protein>
<keyword evidence="2" id="KW-1185">Reference proteome</keyword>
<dbReference type="EMBL" id="BAAATR010000012">
    <property type="protein sequence ID" value="GAA2247667.1"/>
    <property type="molecule type" value="Genomic_DNA"/>
</dbReference>
<dbReference type="Proteomes" id="UP001500305">
    <property type="component" value="Unassembled WGS sequence"/>
</dbReference>
<gene>
    <name evidence="1" type="ORF">GCM10010430_32480</name>
</gene>
<dbReference type="RefSeq" id="WP_344637089.1">
    <property type="nucleotide sequence ID" value="NZ_BAAATR010000012.1"/>
</dbReference>
<organism evidence="1 2">
    <name type="scientific">Kitasatospora cystarginea</name>
    <dbReference type="NCBI Taxonomy" id="58350"/>
    <lineage>
        <taxon>Bacteria</taxon>
        <taxon>Bacillati</taxon>
        <taxon>Actinomycetota</taxon>
        <taxon>Actinomycetes</taxon>
        <taxon>Kitasatosporales</taxon>
        <taxon>Streptomycetaceae</taxon>
        <taxon>Kitasatospora</taxon>
    </lineage>
</organism>